<dbReference type="InterPro" id="IPR047296">
    <property type="entry name" value="GIY-YIG_UvrC_Cho"/>
</dbReference>
<dbReference type="InterPro" id="IPR050066">
    <property type="entry name" value="UvrABC_protein_C"/>
</dbReference>
<dbReference type="InterPro" id="IPR036876">
    <property type="entry name" value="UVR_dom_sf"/>
</dbReference>
<dbReference type="GO" id="GO:0009381">
    <property type="term" value="F:excinuclease ABC activity"/>
    <property type="evidence" value="ECO:0007669"/>
    <property type="project" value="UniProtKB-UniRule"/>
</dbReference>
<dbReference type="AlphaFoldDB" id="A0A0S4XR29"/>
<evidence type="ECO:0000259" key="9">
    <source>
        <dbReference type="PROSITE" id="PS50164"/>
    </source>
</evidence>
<keyword evidence="3 7" id="KW-0228">DNA excision</keyword>
<dbReference type="SUPFAM" id="SSF46600">
    <property type="entry name" value="C-terminal UvrC-binding domain of UvrB"/>
    <property type="match status" value="1"/>
</dbReference>
<dbReference type="Gene3D" id="3.40.1440.10">
    <property type="entry name" value="GIY-YIG endonuclease"/>
    <property type="match status" value="1"/>
</dbReference>
<evidence type="ECO:0000256" key="7">
    <source>
        <dbReference type="HAMAP-Rule" id="MF_00203"/>
    </source>
</evidence>
<reference evidence="11" key="1">
    <citation type="submission" date="2015-11" db="EMBL/GenBank/DDBJ databases">
        <authorList>
            <person name="Zhang Y."/>
            <person name="Guo Z."/>
        </authorList>
    </citation>
    <scope>NUCLEOTIDE SEQUENCE</scope>
    <source>
        <strain evidence="11">BN30871</strain>
    </source>
</reference>
<dbReference type="GO" id="GO:0005737">
    <property type="term" value="C:cytoplasm"/>
    <property type="evidence" value="ECO:0007669"/>
    <property type="project" value="UniProtKB-SubCell"/>
</dbReference>
<proteinExistence type="inferred from homology"/>
<sequence>MQQIIKTLPSSAGVYQYFDSEGKILYVGKAKNLKNRVKSYWKFIPEFTPNFMLNPRIIKMLKEATTLEYIVVKSEEDALILENSLIKQLKPKYNILLRDDKTYPYICIDESQDFPRFEITRKIIKGKDITYYGPFPSGAKILLDTLYEIYPLVQKKSCLKGKKACLFHQIGKCLAPCEGKITKNEYNQIINIAKESITKKENLISKMQDRMILLANDERFEEAAKIRDDCNTIASLSIYSTLDIAKLQDCDAIAIMTEASRGIIVKLFIRNGKVVSSDYDFFRFDDSLDLNEAYTGAILNLYKPTTPDIPSTLLVAHDFEDMDNISRLISNIIGKKINITKPQIGYKQNIIDLAITNAKELLSQKSKIQKDEIELKIQSLFELKELPVNIEIFDNSHNQGDAIVGAMVSWQENRWEKSKFRRFILEAKDEYGQMKELITRRIENFNEVPPPNLWILDGGIAQLNLAKELLKESAVNIDIMAISKEKIDAKANRSKGSAKDTIYTVDDKFNLLPSDERLHFIQKLRDEAHRFAISFHREKKNKIMIQSKILEKKGIGQATIKKLLAHLGTFEAIDKATYEEIKEVTNTNVAKILKNQF</sequence>
<gene>
    <name evidence="7 11" type="primary">uvrC</name>
    <name evidence="11" type="ORF">BN3087_80038</name>
</gene>
<dbReference type="GO" id="GO:0006289">
    <property type="term" value="P:nucleotide-excision repair"/>
    <property type="evidence" value="ECO:0007669"/>
    <property type="project" value="UniProtKB-UniRule"/>
</dbReference>
<dbReference type="SMART" id="SM00465">
    <property type="entry name" value="GIYc"/>
    <property type="match status" value="1"/>
</dbReference>
<dbReference type="Gene3D" id="3.30.420.340">
    <property type="entry name" value="UvrC, RNAse H endonuclease domain"/>
    <property type="match status" value="1"/>
</dbReference>
<comment type="function">
    <text evidence="7">The UvrABC repair system catalyzes the recognition and processing of DNA lesions. UvrC both incises the 5' and 3' sides of the lesion. The N-terminal half is responsible for the 3' incision and the C-terminal half is responsible for the 5' incision.</text>
</comment>
<dbReference type="PANTHER" id="PTHR30562">
    <property type="entry name" value="UVRC/OXIDOREDUCTASE"/>
    <property type="match status" value="1"/>
</dbReference>
<dbReference type="HAMAP" id="MF_00203">
    <property type="entry name" value="UvrC"/>
    <property type="match status" value="1"/>
</dbReference>
<feature type="domain" description="GIY-YIG" evidence="9">
    <location>
        <begin position="10"/>
        <end position="95"/>
    </location>
</feature>
<dbReference type="Pfam" id="PF01541">
    <property type="entry name" value="GIY-YIG"/>
    <property type="match status" value="1"/>
</dbReference>
<comment type="subunit">
    <text evidence="7">Interacts with UvrB in an incision complex.</text>
</comment>
<dbReference type="InterPro" id="IPR001943">
    <property type="entry name" value="UVR_dom"/>
</dbReference>
<dbReference type="FunFam" id="3.40.1440.10:FF:000001">
    <property type="entry name" value="UvrABC system protein C"/>
    <property type="match status" value="1"/>
</dbReference>
<dbReference type="GO" id="GO:0009380">
    <property type="term" value="C:excinuclease repair complex"/>
    <property type="evidence" value="ECO:0007669"/>
    <property type="project" value="InterPro"/>
</dbReference>
<keyword evidence="4 7" id="KW-0267">Excision nuclease</keyword>
<keyword evidence="5 7" id="KW-0234">DNA repair</keyword>
<comment type="similarity">
    <text evidence="7">Belongs to the UvrC family.</text>
</comment>
<feature type="domain" description="UvrC family homology region profile" evidence="10">
    <location>
        <begin position="253"/>
        <end position="470"/>
    </location>
</feature>
<dbReference type="Pfam" id="PF08459">
    <property type="entry name" value="UvrC_RNaseH_dom"/>
    <property type="match status" value="1"/>
</dbReference>
<dbReference type="EMBL" id="FAXN01000084">
    <property type="protein sequence ID" value="CUV66389.1"/>
    <property type="molecule type" value="Genomic_DNA"/>
</dbReference>
<dbReference type="GO" id="GO:0003677">
    <property type="term" value="F:DNA binding"/>
    <property type="evidence" value="ECO:0007669"/>
    <property type="project" value="UniProtKB-UniRule"/>
</dbReference>
<keyword evidence="2 7" id="KW-0227">DNA damage</keyword>
<dbReference type="PROSITE" id="PS50165">
    <property type="entry name" value="UVRC"/>
    <property type="match status" value="1"/>
</dbReference>
<protein>
    <recommendedName>
        <fullName evidence="7">UvrABC system protein C</fullName>
        <shortName evidence="7">Protein UvrC</shortName>
    </recommendedName>
    <alternativeName>
        <fullName evidence="7">Excinuclease ABC subunit C</fullName>
    </alternativeName>
</protein>
<feature type="domain" description="UVR" evidence="8">
    <location>
        <begin position="201"/>
        <end position="236"/>
    </location>
</feature>
<dbReference type="PROSITE" id="PS50151">
    <property type="entry name" value="UVR"/>
    <property type="match status" value="1"/>
</dbReference>
<dbReference type="InterPro" id="IPR000305">
    <property type="entry name" value="GIY-YIG_endonuc"/>
</dbReference>
<keyword evidence="1 7" id="KW-0963">Cytoplasm</keyword>
<organism evidence="11">
    <name type="scientific">Sulfurovum sp. enrichment culture clone C5</name>
    <dbReference type="NCBI Taxonomy" id="497650"/>
    <lineage>
        <taxon>Bacteria</taxon>
        <taxon>Pseudomonadati</taxon>
        <taxon>Campylobacterota</taxon>
        <taxon>Epsilonproteobacteria</taxon>
        <taxon>Campylobacterales</taxon>
        <taxon>Sulfurovaceae</taxon>
        <taxon>Sulfurovum</taxon>
        <taxon>environmental samples</taxon>
    </lineage>
</organism>
<evidence type="ECO:0000259" key="8">
    <source>
        <dbReference type="PROSITE" id="PS50151"/>
    </source>
</evidence>
<dbReference type="InterPro" id="IPR010994">
    <property type="entry name" value="RuvA_2-like"/>
</dbReference>
<evidence type="ECO:0000256" key="4">
    <source>
        <dbReference type="ARBA" id="ARBA00022881"/>
    </source>
</evidence>
<name>A0A0S4XR29_9BACT</name>
<comment type="subcellular location">
    <subcellularLocation>
        <location evidence="7">Cytoplasm</location>
    </subcellularLocation>
</comment>
<dbReference type="InterPro" id="IPR035901">
    <property type="entry name" value="GIY-YIG_endonuc_sf"/>
</dbReference>
<dbReference type="InterPro" id="IPR038476">
    <property type="entry name" value="UvrC_RNase_H_dom_sf"/>
</dbReference>
<dbReference type="NCBIfam" id="TIGR00194">
    <property type="entry name" value="uvrC"/>
    <property type="match status" value="1"/>
</dbReference>
<dbReference type="PANTHER" id="PTHR30562:SF1">
    <property type="entry name" value="UVRABC SYSTEM PROTEIN C"/>
    <property type="match status" value="1"/>
</dbReference>
<dbReference type="InterPro" id="IPR001162">
    <property type="entry name" value="UvrC_RNase_H_dom"/>
</dbReference>
<dbReference type="Pfam" id="PF02151">
    <property type="entry name" value="UVR"/>
    <property type="match status" value="1"/>
</dbReference>
<evidence type="ECO:0000256" key="2">
    <source>
        <dbReference type="ARBA" id="ARBA00022763"/>
    </source>
</evidence>
<evidence type="ECO:0000313" key="11">
    <source>
        <dbReference type="EMBL" id="CUV66389.1"/>
    </source>
</evidence>
<dbReference type="PROSITE" id="PS50164">
    <property type="entry name" value="GIY_YIG"/>
    <property type="match status" value="1"/>
</dbReference>
<evidence type="ECO:0000256" key="5">
    <source>
        <dbReference type="ARBA" id="ARBA00023204"/>
    </source>
</evidence>
<evidence type="ECO:0000256" key="3">
    <source>
        <dbReference type="ARBA" id="ARBA00022769"/>
    </source>
</evidence>
<dbReference type="CDD" id="cd10434">
    <property type="entry name" value="GIY-YIG_UvrC_Cho"/>
    <property type="match status" value="1"/>
</dbReference>
<accession>A0A0S4XR29</accession>
<dbReference type="InterPro" id="IPR004791">
    <property type="entry name" value="UvrC"/>
</dbReference>
<dbReference type="GO" id="GO:0009432">
    <property type="term" value="P:SOS response"/>
    <property type="evidence" value="ECO:0007669"/>
    <property type="project" value="UniProtKB-UniRule"/>
</dbReference>
<evidence type="ECO:0000256" key="6">
    <source>
        <dbReference type="ARBA" id="ARBA00023236"/>
    </source>
</evidence>
<evidence type="ECO:0000256" key="1">
    <source>
        <dbReference type="ARBA" id="ARBA00022490"/>
    </source>
</evidence>
<dbReference type="Pfam" id="PF22920">
    <property type="entry name" value="UvrC_RNaseH"/>
    <property type="match status" value="1"/>
</dbReference>
<evidence type="ECO:0000259" key="10">
    <source>
        <dbReference type="PROSITE" id="PS50165"/>
    </source>
</evidence>
<dbReference type="Gene3D" id="1.10.150.20">
    <property type="entry name" value="5' to 3' exonuclease, C-terminal subdomain"/>
    <property type="match status" value="1"/>
</dbReference>
<dbReference type="SUPFAM" id="SSF47781">
    <property type="entry name" value="RuvA domain 2-like"/>
    <property type="match status" value="1"/>
</dbReference>
<dbReference type="SUPFAM" id="SSF82771">
    <property type="entry name" value="GIY-YIG endonuclease"/>
    <property type="match status" value="1"/>
</dbReference>
<keyword evidence="6 7" id="KW-0742">SOS response</keyword>